<sequence>MTPRYVVHSASKLRTYIQPTRELKALQQFKRREEAGVDLYHYKWERKKGEIGTVFGCK</sequence>
<keyword evidence="2" id="KW-1185">Reference proteome</keyword>
<evidence type="ECO:0000313" key="2">
    <source>
        <dbReference type="Proteomes" id="UP000327013"/>
    </source>
</evidence>
<gene>
    <name evidence="1" type="ORF">FH972_001341</name>
</gene>
<dbReference type="AlphaFoldDB" id="A0A5N6QE31"/>
<protein>
    <submittedName>
        <fullName evidence="1">Uncharacterized protein</fullName>
    </submittedName>
</protein>
<organism evidence="1 2">
    <name type="scientific">Carpinus fangiana</name>
    <dbReference type="NCBI Taxonomy" id="176857"/>
    <lineage>
        <taxon>Eukaryota</taxon>
        <taxon>Viridiplantae</taxon>
        <taxon>Streptophyta</taxon>
        <taxon>Embryophyta</taxon>
        <taxon>Tracheophyta</taxon>
        <taxon>Spermatophyta</taxon>
        <taxon>Magnoliopsida</taxon>
        <taxon>eudicotyledons</taxon>
        <taxon>Gunneridae</taxon>
        <taxon>Pentapetalae</taxon>
        <taxon>rosids</taxon>
        <taxon>fabids</taxon>
        <taxon>Fagales</taxon>
        <taxon>Betulaceae</taxon>
        <taxon>Carpinus</taxon>
    </lineage>
</organism>
<reference evidence="1 2" key="1">
    <citation type="submission" date="2019-06" db="EMBL/GenBank/DDBJ databases">
        <title>A chromosomal-level reference genome of Carpinus fangiana (Coryloideae, Betulaceae).</title>
        <authorList>
            <person name="Yang X."/>
            <person name="Wang Z."/>
            <person name="Zhang L."/>
            <person name="Hao G."/>
            <person name="Liu J."/>
            <person name="Yang Y."/>
        </authorList>
    </citation>
    <scope>NUCLEOTIDE SEQUENCE [LARGE SCALE GENOMIC DNA]</scope>
    <source>
        <strain evidence="1">Cfa_2016G</strain>
        <tissue evidence="1">Leaf</tissue>
    </source>
</reference>
<accession>A0A5N6QE31</accession>
<name>A0A5N6QE31_9ROSI</name>
<dbReference type="EMBL" id="CM017321">
    <property type="protein sequence ID" value="KAE7996634.1"/>
    <property type="molecule type" value="Genomic_DNA"/>
</dbReference>
<evidence type="ECO:0000313" key="1">
    <source>
        <dbReference type="EMBL" id="KAE7996634.1"/>
    </source>
</evidence>
<dbReference type="Proteomes" id="UP000327013">
    <property type="component" value="Chromosome 1"/>
</dbReference>
<proteinExistence type="predicted"/>